<evidence type="ECO:0000256" key="5">
    <source>
        <dbReference type="ARBA" id="ARBA00023136"/>
    </source>
</evidence>
<dbReference type="InterPro" id="IPR050291">
    <property type="entry name" value="CDF_Transporter"/>
</dbReference>
<keyword evidence="2" id="KW-0813">Transport</keyword>
<sequence length="729" mass="80824">MDSLVRDLGVVAGVVPVLVSTFPSNKFLGGGTFNSGHAHEFATSRNPRNPQTSNIALRKRKSVVALKLLHRHLTQLVTPLRLKTPLSTDLRPGDVRRSMNAGSTRIFKPPYPKYLTILQGSLGKTREAGGLWVAVACVAALQIINDRHRYQNFHLRSYGTNPCYYVSIMTSPNGSSSSYKRQSSFLLLQGEDHPFPVAPKGNSALASLIRSRGSFTSSTHPTGPHDEESGAYGDDVDADEHNRARDHERRLSAILNGPHMRSMRLIGKNNPRYQWEKYWKTEEELSQMKRSIREYYERTNYLIQQYLYIDRLLDSSLPHDLLNEYNYMPASAFRGVEIPETISEEHNSHGTPSTESLRGSSPGGTVSGSGNGTPAGNRKVKRTPQDIYRHTETTPLLMLPEDDDGIDEVHDPDEETPLVQKHDIPWIEDDNVDSTAPIVTLAIYINFAANAILLAGKIAVIVTVPSVSVLASLVDAALDFLSTAIVWVTTWTITQQDQYRYPVGRRRLEPIGVLVFSIIMCTAFCQVALEAITRLMSGDHEVISLGIPAIAIMFSTIVIKGMCWLWCRLVKNSSVQALAADALTDVIFNAGSIAFPIAGSFLKIWWLDALGGLLLSLVVIINWSSNAGEHIKNLAGFSATADQRNILLYLTMRFAKTIKQIQGLQAYHSGDKLTVEVDIVLDASTSLKDSHDLAESLQYVIESVPIVDRAFVHTDYATYNLPTHMQQQS</sequence>
<gene>
    <name evidence="9" type="ORF">OOW_P131scaffold00377g15</name>
</gene>
<dbReference type="PANTHER" id="PTHR43840">
    <property type="entry name" value="MITOCHONDRIAL METAL TRANSPORTER 1-RELATED"/>
    <property type="match status" value="1"/>
</dbReference>
<feature type="domain" description="Cation efflux protein transmembrane" evidence="8">
    <location>
        <begin position="444"/>
        <end position="634"/>
    </location>
</feature>
<feature type="compositionally biased region" description="Polar residues" evidence="6">
    <location>
        <begin position="349"/>
        <end position="358"/>
    </location>
</feature>
<feature type="region of interest" description="Disordered" evidence="6">
    <location>
        <begin position="214"/>
        <end position="246"/>
    </location>
</feature>
<protein>
    <submittedName>
        <fullName evidence="9">Cation efflux family protein</fullName>
    </submittedName>
</protein>
<organism>
    <name type="scientific">Pyricularia oryzae (strain P131)</name>
    <name type="common">Rice blast fungus</name>
    <name type="synonym">Magnaporthe oryzae</name>
    <dbReference type="NCBI Taxonomy" id="1143193"/>
    <lineage>
        <taxon>Eukaryota</taxon>
        <taxon>Fungi</taxon>
        <taxon>Dikarya</taxon>
        <taxon>Ascomycota</taxon>
        <taxon>Pezizomycotina</taxon>
        <taxon>Sordariomycetes</taxon>
        <taxon>Sordariomycetidae</taxon>
        <taxon>Magnaporthales</taxon>
        <taxon>Pyriculariaceae</taxon>
        <taxon>Pyricularia</taxon>
    </lineage>
</organism>
<keyword evidence="5 7" id="KW-0472">Membrane</keyword>
<evidence type="ECO:0000256" key="4">
    <source>
        <dbReference type="ARBA" id="ARBA00022989"/>
    </source>
</evidence>
<dbReference type="Pfam" id="PF01545">
    <property type="entry name" value="Cation_efflux"/>
    <property type="match status" value="1"/>
</dbReference>
<dbReference type="GO" id="GO:0016020">
    <property type="term" value="C:membrane"/>
    <property type="evidence" value="ECO:0007669"/>
    <property type="project" value="UniProtKB-SubCell"/>
</dbReference>
<dbReference type="GO" id="GO:0030003">
    <property type="term" value="P:intracellular monoatomic cation homeostasis"/>
    <property type="evidence" value="ECO:0007669"/>
    <property type="project" value="UniProtKB-ARBA"/>
</dbReference>
<dbReference type="FunFam" id="1.20.1510.10:FF:000005">
    <property type="entry name" value="Putative Cation diffusion facilitator 1"/>
    <property type="match status" value="1"/>
</dbReference>
<proteinExistence type="predicted"/>
<feature type="transmembrane region" description="Helical" evidence="7">
    <location>
        <begin position="578"/>
        <end position="598"/>
    </location>
</feature>
<dbReference type="SUPFAM" id="SSF161111">
    <property type="entry name" value="Cation efflux protein transmembrane domain-like"/>
    <property type="match status" value="1"/>
</dbReference>
<dbReference type="GO" id="GO:0098771">
    <property type="term" value="P:inorganic ion homeostasis"/>
    <property type="evidence" value="ECO:0007669"/>
    <property type="project" value="UniProtKB-ARBA"/>
</dbReference>
<feature type="transmembrane region" description="Helical" evidence="7">
    <location>
        <begin position="441"/>
        <end position="464"/>
    </location>
</feature>
<dbReference type="InterPro" id="IPR036837">
    <property type="entry name" value="Cation_efflux_CTD_sf"/>
</dbReference>
<accession>L7JGC1</accession>
<evidence type="ECO:0000256" key="2">
    <source>
        <dbReference type="ARBA" id="ARBA00022448"/>
    </source>
</evidence>
<dbReference type="GO" id="GO:0008324">
    <property type="term" value="F:monoatomic cation transmembrane transporter activity"/>
    <property type="evidence" value="ECO:0007669"/>
    <property type="project" value="InterPro"/>
</dbReference>
<keyword evidence="4 7" id="KW-1133">Transmembrane helix</keyword>
<evidence type="ECO:0000256" key="3">
    <source>
        <dbReference type="ARBA" id="ARBA00022692"/>
    </source>
</evidence>
<feature type="compositionally biased region" description="Gly residues" evidence="6">
    <location>
        <begin position="361"/>
        <end position="373"/>
    </location>
</feature>
<feature type="transmembrane region" description="Helical" evidence="7">
    <location>
        <begin position="545"/>
        <end position="566"/>
    </location>
</feature>
<evidence type="ECO:0000259" key="8">
    <source>
        <dbReference type="Pfam" id="PF01545"/>
    </source>
</evidence>
<evidence type="ECO:0000256" key="6">
    <source>
        <dbReference type="SAM" id="MobiDB-lite"/>
    </source>
</evidence>
<dbReference type="AlphaFoldDB" id="L7JGC1"/>
<evidence type="ECO:0000256" key="7">
    <source>
        <dbReference type="SAM" id="Phobius"/>
    </source>
</evidence>
<feature type="transmembrane region" description="Helical" evidence="7">
    <location>
        <begin position="604"/>
        <end position="623"/>
    </location>
</feature>
<evidence type="ECO:0000256" key="1">
    <source>
        <dbReference type="ARBA" id="ARBA00004141"/>
    </source>
</evidence>
<feature type="transmembrane region" description="Helical" evidence="7">
    <location>
        <begin position="470"/>
        <end position="490"/>
    </location>
</feature>
<keyword evidence="3 7" id="KW-0812">Transmembrane</keyword>
<dbReference type="FunFam" id="3.30.70.1350:FF:000004">
    <property type="entry name" value="Cation diffusion facilitator 10"/>
    <property type="match status" value="1"/>
</dbReference>
<feature type="transmembrane region" description="Helical" evidence="7">
    <location>
        <begin position="511"/>
        <end position="533"/>
    </location>
</feature>
<dbReference type="SUPFAM" id="SSF160240">
    <property type="entry name" value="Cation efflux protein cytoplasmic domain-like"/>
    <property type="match status" value="1"/>
</dbReference>
<comment type="subcellular location">
    <subcellularLocation>
        <location evidence="1">Membrane</location>
        <topology evidence="1">Multi-pass membrane protein</topology>
    </subcellularLocation>
</comment>
<dbReference type="PANTHER" id="PTHR43840:SF4">
    <property type="entry name" value="CDF DIVALENT METAL CATION TRANSPORTER (EUROFUNG)"/>
    <property type="match status" value="1"/>
</dbReference>
<name>L7JGC1_PYRO1</name>
<dbReference type="EMBL" id="JH794406">
    <property type="protein sequence ID" value="ELQ66590.1"/>
    <property type="molecule type" value="Genomic_DNA"/>
</dbReference>
<reference evidence="9" key="1">
    <citation type="journal article" date="2012" name="PLoS Genet.">
        <title>Comparative analysis of the genomes of two field isolates of the rice blast fungus Magnaporthe oryzae.</title>
        <authorList>
            <person name="Xue M."/>
            <person name="Yang J."/>
            <person name="Li Z."/>
            <person name="Hu S."/>
            <person name="Yao N."/>
            <person name="Dean R.A."/>
            <person name="Zhao W."/>
            <person name="Shen M."/>
            <person name="Zhang H."/>
            <person name="Li C."/>
            <person name="Liu L."/>
            <person name="Cao L."/>
            <person name="Xu X."/>
            <person name="Xing Y."/>
            <person name="Hsiang T."/>
            <person name="Zhang Z."/>
            <person name="Xu J.R."/>
            <person name="Peng Y.L."/>
        </authorList>
    </citation>
    <scope>NUCLEOTIDE SEQUENCE [LARGE SCALE GENOMIC DNA]</scope>
    <source>
        <strain evidence="9">P131</strain>
    </source>
</reference>
<dbReference type="InterPro" id="IPR058533">
    <property type="entry name" value="Cation_efflux_TM"/>
</dbReference>
<feature type="region of interest" description="Disordered" evidence="6">
    <location>
        <begin position="344"/>
        <end position="385"/>
    </location>
</feature>
<evidence type="ECO:0000313" key="9">
    <source>
        <dbReference type="EMBL" id="ELQ66590.1"/>
    </source>
</evidence>
<dbReference type="Gene3D" id="1.20.1510.10">
    <property type="entry name" value="Cation efflux protein transmembrane domain"/>
    <property type="match status" value="1"/>
</dbReference>
<dbReference type="Gene3D" id="3.30.70.1350">
    <property type="entry name" value="Cation efflux protein, cytoplasmic domain"/>
    <property type="match status" value="1"/>
</dbReference>
<dbReference type="InterPro" id="IPR027469">
    <property type="entry name" value="Cation_efflux_TMD_sf"/>
</dbReference>